<accession>A0A2T6BDU8</accession>
<feature type="chain" id="PRO_5015576280" evidence="4">
    <location>
        <begin position="24"/>
        <end position="341"/>
    </location>
</feature>
<dbReference type="InterPro" id="IPR018389">
    <property type="entry name" value="DctP_fam"/>
</dbReference>
<keyword evidence="3" id="KW-0574">Periplasm</keyword>
<gene>
    <name evidence="5" type="ORF">C8N43_3039</name>
</gene>
<protein>
    <submittedName>
        <fullName evidence="5">TRAP-type mannitol/chloroaromatic compound transport system substrate-binding protein</fullName>
    </submittedName>
</protein>
<evidence type="ECO:0000313" key="5">
    <source>
        <dbReference type="EMBL" id="PTX54227.1"/>
    </source>
</evidence>
<dbReference type="OrthoDB" id="9769667at2"/>
<dbReference type="GO" id="GO:0042597">
    <property type="term" value="C:periplasmic space"/>
    <property type="evidence" value="ECO:0007669"/>
    <property type="project" value="UniProtKB-SubCell"/>
</dbReference>
<dbReference type="CDD" id="cd13604">
    <property type="entry name" value="PBP2_TRAP_ketoacid_lactate_like"/>
    <property type="match status" value="1"/>
</dbReference>
<dbReference type="Gene3D" id="3.40.190.170">
    <property type="entry name" value="Bacterial extracellular solute-binding protein, family 7"/>
    <property type="match status" value="1"/>
</dbReference>
<reference evidence="5 6" key="1">
    <citation type="submission" date="2018-04" db="EMBL/GenBank/DDBJ databases">
        <title>Genomic Encyclopedia of Archaeal and Bacterial Type Strains, Phase II (KMG-II): from individual species to whole genera.</title>
        <authorList>
            <person name="Goeker M."/>
        </authorList>
    </citation>
    <scope>NUCLEOTIDE SEQUENCE [LARGE SCALE GENOMIC DNA]</scope>
    <source>
        <strain evidence="5 6">DSM 100977</strain>
    </source>
</reference>
<sequence>MKFLKTAACSAAALAVLATGAIADGHATTKLRIQTHYAPETTSGGLLTELMENIELMSNGEIDIEMFYSASVVKSVETFDAAASGILDCDATGGGYQTGKNPAFQFVGDIMGGYETPAQQLSWLYYGGGRDAAQALYNQYDMQLVGWIVYGQESFASTKPIAGIDDLKDWKFRSPPGMETKIFEKLGASPIVMDFTEIFTALETGIIDGADASNISNNVGLGLYDIAKFANYPGFHSMPSDHLACNKAVWDAMPAHHRAIMETAVSDIALKSALIFEKRNAEAVAKLTADGVTISQWAPEDLAEFRAAAQATWPEFATTPEAKALVDSHIAYLKQLGIVKE</sequence>
<organism evidence="5 6">
    <name type="scientific">Litoreibacter ponti</name>
    <dbReference type="NCBI Taxonomy" id="1510457"/>
    <lineage>
        <taxon>Bacteria</taxon>
        <taxon>Pseudomonadati</taxon>
        <taxon>Pseudomonadota</taxon>
        <taxon>Alphaproteobacteria</taxon>
        <taxon>Rhodobacterales</taxon>
        <taxon>Roseobacteraceae</taxon>
        <taxon>Litoreibacter</taxon>
    </lineage>
</organism>
<evidence type="ECO:0000313" key="6">
    <source>
        <dbReference type="Proteomes" id="UP000243978"/>
    </source>
</evidence>
<evidence type="ECO:0000256" key="1">
    <source>
        <dbReference type="ARBA" id="ARBA00004418"/>
    </source>
</evidence>
<dbReference type="EMBL" id="QBKS01000002">
    <property type="protein sequence ID" value="PTX54227.1"/>
    <property type="molecule type" value="Genomic_DNA"/>
</dbReference>
<feature type="signal peptide" evidence="4">
    <location>
        <begin position="1"/>
        <end position="23"/>
    </location>
</feature>
<dbReference type="InterPro" id="IPR038404">
    <property type="entry name" value="TRAP_DctP_sf"/>
</dbReference>
<evidence type="ECO:0000256" key="3">
    <source>
        <dbReference type="ARBA" id="ARBA00022764"/>
    </source>
</evidence>
<evidence type="ECO:0000256" key="4">
    <source>
        <dbReference type="SAM" id="SignalP"/>
    </source>
</evidence>
<dbReference type="Gene3D" id="3.40.190.10">
    <property type="entry name" value="Periplasmic binding protein-like II"/>
    <property type="match status" value="1"/>
</dbReference>
<dbReference type="AlphaFoldDB" id="A0A2T6BDU8"/>
<comment type="subcellular location">
    <subcellularLocation>
        <location evidence="1">Periplasm</location>
    </subcellularLocation>
</comment>
<dbReference type="NCBIfam" id="NF037995">
    <property type="entry name" value="TRAP_S1"/>
    <property type="match status" value="1"/>
</dbReference>
<evidence type="ECO:0000256" key="2">
    <source>
        <dbReference type="ARBA" id="ARBA00022729"/>
    </source>
</evidence>
<dbReference type="RefSeq" id="WP_107846581.1">
    <property type="nucleotide sequence ID" value="NZ_QBKS01000002.1"/>
</dbReference>
<dbReference type="GO" id="GO:0055085">
    <property type="term" value="P:transmembrane transport"/>
    <property type="evidence" value="ECO:0007669"/>
    <property type="project" value="InterPro"/>
</dbReference>
<keyword evidence="2 4" id="KW-0732">Signal</keyword>
<dbReference type="Pfam" id="PF03480">
    <property type="entry name" value="DctP"/>
    <property type="match status" value="1"/>
</dbReference>
<comment type="caution">
    <text evidence="5">The sequence shown here is derived from an EMBL/GenBank/DDBJ whole genome shotgun (WGS) entry which is preliminary data.</text>
</comment>
<name>A0A2T6BDU8_9RHOB</name>
<keyword evidence="6" id="KW-1185">Reference proteome</keyword>
<proteinExistence type="predicted"/>
<dbReference type="PANTHER" id="PTHR33376">
    <property type="match status" value="1"/>
</dbReference>
<dbReference type="PANTHER" id="PTHR33376:SF5">
    <property type="entry name" value="EXTRACYTOPLASMIC SOLUTE RECEPTOR PROTEIN"/>
    <property type="match status" value="1"/>
</dbReference>
<dbReference type="Proteomes" id="UP000243978">
    <property type="component" value="Unassembled WGS sequence"/>
</dbReference>